<proteinExistence type="predicted"/>
<dbReference type="EMBL" id="BEYU01001326">
    <property type="protein sequence ID" value="GBG16196.1"/>
    <property type="molecule type" value="Genomic_DNA"/>
</dbReference>
<protein>
    <submittedName>
        <fullName evidence="1">Uncharacterized protein</fullName>
    </submittedName>
</protein>
<sequence length="70" mass="7991">MEAKFANEIQLLTVTNPSKTPKQIMKTFLDQHVGPKPASYFPTETQIKAKIVNVKTKYRKMQAKPTNNDI</sequence>
<evidence type="ECO:0000313" key="2">
    <source>
        <dbReference type="Proteomes" id="UP000241890"/>
    </source>
</evidence>
<name>A0A2R5FD75_9STRA</name>
<dbReference type="Proteomes" id="UP000241890">
    <property type="component" value="Unassembled WGS sequence"/>
</dbReference>
<organism evidence="1 2">
    <name type="scientific">Hondaea fermentalgiana</name>
    <dbReference type="NCBI Taxonomy" id="2315210"/>
    <lineage>
        <taxon>Eukaryota</taxon>
        <taxon>Sar</taxon>
        <taxon>Stramenopiles</taxon>
        <taxon>Bigyra</taxon>
        <taxon>Labyrinthulomycetes</taxon>
        <taxon>Thraustochytrida</taxon>
        <taxon>Thraustochytriidae</taxon>
        <taxon>Hondaea</taxon>
    </lineage>
</organism>
<comment type="caution">
    <text evidence="1">The sequence shown here is derived from an EMBL/GenBank/DDBJ whole genome shotgun (WGS) entry which is preliminary data.</text>
</comment>
<keyword evidence="2" id="KW-1185">Reference proteome</keyword>
<dbReference type="AlphaFoldDB" id="A0A2R5FD75"/>
<evidence type="ECO:0000313" key="1">
    <source>
        <dbReference type="EMBL" id="GBG16196.1"/>
    </source>
</evidence>
<dbReference type="InParanoid" id="A0A2R5FD75"/>
<reference evidence="1 2" key="1">
    <citation type="submission" date="2017-12" db="EMBL/GenBank/DDBJ databases">
        <title>Sequencing, de novo assembly and annotation of complete genome of a new Thraustochytrid species, strain FCC1311.</title>
        <authorList>
            <person name="Sedici K."/>
            <person name="Godart F."/>
            <person name="Aiese Cigliano R."/>
            <person name="Sanseverino W."/>
            <person name="Barakat M."/>
            <person name="Ortet P."/>
            <person name="Marechal E."/>
            <person name="Cagnac O."/>
            <person name="Amato A."/>
        </authorList>
    </citation>
    <scope>NUCLEOTIDE SEQUENCE [LARGE SCALE GENOMIC DNA]</scope>
</reference>
<gene>
    <name evidence="1" type="ORF">FCC1311_116712</name>
</gene>
<accession>A0A2R5FD75</accession>